<name>A0A934R382_9BACT</name>
<protein>
    <submittedName>
        <fullName evidence="2">Uncharacterized protein</fullName>
    </submittedName>
</protein>
<reference evidence="2" key="1">
    <citation type="submission" date="2021-01" db="EMBL/GenBank/DDBJ databases">
        <title>Modified the classification status of verrucomicrobia.</title>
        <authorList>
            <person name="Feng X."/>
        </authorList>
    </citation>
    <scope>NUCLEOTIDE SEQUENCE</scope>
    <source>
        <strain evidence="2">JCM 18052</strain>
    </source>
</reference>
<dbReference type="RefSeq" id="WP_200351016.1">
    <property type="nucleotide sequence ID" value="NZ_BAABHZ010000006.1"/>
</dbReference>
<organism evidence="2 3">
    <name type="scientific">Luteolibacter yonseiensis</name>
    <dbReference type="NCBI Taxonomy" id="1144680"/>
    <lineage>
        <taxon>Bacteria</taxon>
        <taxon>Pseudomonadati</taxon>
        <taxon>Verrucomicrobiota</taxon>
        <taxon>Verrucomicrobiia</taxon>
        <taxon>Verrucomicrobiales</taxon>
        <taxon>Verrucomicrobiaceae</taxon>
        <taxon>Luteolibacter</taxon>
    </lineage>
</organism>
<keyword evidence="1" id="KW-0472">Membrane</keyword>
<dbReference type="Proteomes" id="UP000600139">
    <property type="component" value="Unassembled WGS sequence"/>
</dbReference>
<comment type="caution">
    <text evidence="2">The sequence shown here is derived from an EMBL/GenBank/DDBJ whole genome shotgun (WGS) entry which is preliminary data.</text>
</comment>
<keyword evidence="3" id="KW-1185">Reference proteome</keyword>
<accession>A0A934R382</accession>
<evidence type="ECO:0000256" key="1">
    <source>
        <dbReference type="SAM" id="Phobius"/>
    </source>
</evidence>
<dbReference type="EMBL" id="JAENIK010000011">
    <property type="protein sequence ID" value="MBK1816059.1"/>
    <property type="molecule type" value="Genomic_DNA"/>
</dbReference>
<proteinExistence type="predicted"/>
<keyword evidence="1" id="KW-1133">Transmembrane helix</keyword>
<feature type="transmembrane region" description="Helical" evidence="1">
    <location>
        <begin position="87"/>
        <end position="111"/>
    </location>
</feature>
<evidence type="ECO:0000313" key="3">
    <source>
        <dbReference type="Proteomes" id="UP000600139"/>
    </source>
</evidence>
<keyword evidence="1" id="KW-0812">Transmembrane</keyword>
<sequence>MKIVIESVGGHSPAIMIVGEPEDLVRLGAQIQNQAEIVCRSGDIDREIPVDDVSVDGMPFERLSLKPVKNIEHYQHVRRSDGRWDKLVLAGIILFVLGILFFTFQGIRAVFFER</sequence>
<gene>
    <name evidence="2" type="ORF">JIN84_10585</name>
</gene>
<dbReference type="AlphaFoldDB" id="A0A934R382"/>
<evidence type="ECO:0000313" key="2">
    <source>
        <dbReference type="EMBL" id="MBK1816059.1"/>
    </source>
</evidence>